<dbReference type="EMBL" id="ML976683">
    <property type="protein sequence ID" value="KAF1973062.1"/>
    <property type="molecule type" value="Genomic_DNA"/>
</dbReference>
<evidence type="ECO:0008006" key="3">
    <source>
        <dbReference type="Google" id="ProtNLM"/>
    </source>
</evidence>
<accession>A0A6A5VAN7</accession>
<evidence type="ECO:0000313" key="1">
    <source>
        <dbReference type="EMBL" id="KAF1973062.1"/>
    </source>
</evidence>
<name>A0A6A5VAN7_9PLEO</name>
<dbReference type="InterPro" id="IPR012337">
    <property type="entry name" value="RNaseH-like_sf"/>
</dbReference>
<sequence>MYLRSKPTLHVVDLATSFQGAKFLNAILAKETWQALRMLWINTYQGPPDILTHDAGTNFAHWSVGKIERYHAPLHRVWDILYAELAGTMSNKLTTERQVADALNTRNGPDTADMLALPLQSEVLSNPNAP</sequence>
<evidence type="ECO:0000313" key="2">
    <source>
        <dbReference type="Proteomes" id="UP000800036"/>
    </source>
</evidence>
<dbReference type="AlphaFoldDB" id="A0A6A5VAN7"/>
<reference evidence="1" key="1">
    <citation type="journal article" date="2020" name="Stud. Mycol.">
        <title>101 Dothideomycetes genomes: a test case for predicting lifestyles and emergence of pathogens.</title>
        <authorList>
            <person name="Haridas S."/>
            <person name="Albert R."/>
            <person name="Binder M."/>
            <person name="Bloem J."/>
            <person name="Labutti K."/>
            <person name="Salamov A."/>
            <person name="Andreopoulos B."/>
            <person name="Baker S."/>
            <person name="Barry K."/>
            <person name="Bills G."/>
            <person name="Bluhm B."/>
            <person name="Cannon C."/>
            <person name="Castanera R."/>
            <person name="Culley D."/>
            <person name="Daum C."/>
            <person name="Ezra D."/>
            <person name="Gonzalez J."/>
            <person name="Henrissat B."/>
            <person name="Kuo A."/>
            <person name="Liang C."/>
            <person name="Lipzen A."/>
            <person name="Lutzoni F."/>
            <person name="Magnuson J."/>
            <person name="Mondo S."/>
            <person name="Nolan M."/>
            <person name="Ohm R."/>
            <person name="Pangilinan J."/>
            <person name="Park H.-J."/>
            <person name="Ramirez L."/>
            <person name="Alfaro M."/>
            <person name="Sun H."/>
            <person name="Tritt A."/>
            <person name="Yoshinaga Y."/>
            <person name="Zwiers L.-H."/>
            <person name="Turgeon B."/>
            <person name="Goodwin S."/>
            <person name="Spatafora J."/>
            <person name="Crous P."/>
            <person name="Grigoriev I."/>
        </authorList>
    </citation>
    <scope>NUCLEOTIDE SEQUENCE</scope>
    <source>
        <strain evidence="1">CBS 107.79</strain>
    </source>
</reference>
<keyword evidence="2" id="KW-1185">Reference proteome</keyword>
<dbReference type="OrthoDB" id="3780108at2759"/>
<organism evidence="1 2">
    <name type="scientific">Bimuria novae-zelandiae CBS 107.79</name>
    <dbReference type="NCBI Taxonomy" id="1447943"/>
    <lineage>
        <taxon>Eukaryota</taxon>
        <taxon>Fungi</taxon>
        <taxon>Dikarya</taxon>
        <taxon>Ascomycota</taxon>
        <taxon>Pezizomycotina</taxon>
        <taxon>Dothideomycetes</taxon>
        <taxon>Pleosporomycetidae</taxon>
        <taxon>Pleosporales</taxon>
        <taxon>Massarineae</taxon>
        <taxon>Didymosphaeriaceae</taxon>
        <taxon>Bimuria</taxon>
    </lineage>
</organism>
<dbReference type="Proteomes" id="UP000800036">
    <property type="component" value="Unassembled WGS sequence"/>
</dbReference>
<proteinExistence type="predicted"/>
<protein>
    <recommendedName>
        <fullName evidence="3">Integrase catalytic domain-containing protein</fullName>
    </recommendedName>
</protein>
<gene>
    <name evidence="1" type="ORF">BU23DRAFT_580576</name>
</gene>
<dbReference type="SUPFAM" id="SSF53098">
    <property type="entry name" value="Ribonuclease H-like"/>
    <property type="match status" value="1"/>
</dbReference>